<organism evidence="2 3">
    <name type="scientific">Corynebacterium doosanense CAU 212 = DSM 45436</name>
    <dbReference type="NCBI Taxonomy" id="558173"/>
    <lineage>
        <taxon>Bacteria</taxon>
        <taxon>Bacillati</taxon>
        <taxon>Actinomycetota</taxon>
        <taxon>Actinomycetes</taxon>
        <taxon>Mycobacteriales</taxon>
        <taxon>Corynebacteriaceae</taxon>
        <taxon>Corynebacterium</taxon>
    </lineage>
</organism>
<dbReference type="Proteomes" id="UP000029914">
    <property type="component" value="Chromosome"/>
</dbReference>
<feature type="region of interest" description="Disordered" evidence="1">
    <location>
        <begin position="135"/>
        <end position="162"/>
    </location>
</feature>
<dbReference type="STRING" id="558173.CDOO_06390"/>
<reference evidence="2 3" key="1">
    <citation type="submission" date="2013-09" db="EMBL/GenBank/DDBJ databases">
        <title>Complete genome sequence of Corynebacterium doosanense CAU 212(T) (=DSM 45436(T)), isolated from activated sludge.</title>
        <authorList>
            <person name="Schaffert L."/>
            <person name="Albersmeier A."/>
            <person name="Kalinowski J."/>
            <person name="Ruckert C."/>
        </authorList>
    </citation>
    <scope>NUCLEOTIDE SEQUENCE [LARGE SCALE GENOMIC DNA]</scope>
    <source>
        <strain evidence="2 3">CAU 212</strain>
    </source>
</reference>
<feature type="region of interest" description="Disordered" evidence="1">
    <location>
        <begin position="1"/>
        <end position="42"/>
    </location>
</feature>
<accession>A0A097IFL8</accession>
<evidence type="ECO:0008006" key="4">
    <source>
        <dbReference type="Google" id="ProtNLM"/>
    </source>
</evidence>
<feature type="compositionally biased region" description="Basic and acidic residues" evidence="1">
    <location>
        <begin position="22"/>
        <end position="34"/>
    </location>
</feature>
<sequence length="539" mass="56956">MTLAACADNGEGSGSQGSSQTRSDDGRDMLETHGPEAIADADGSGLDVSARFFESADALVVSADSVAAQRRAAEEAISRSVPMVEFTGENSDAILAEAERLGADTVVTVGEVPGLVTEGTDITVENIPVDAAQAPAQEGETGVETPPAAPDEDPAAGEHPIDQGTAVDLETSPDEAQNEAHSAREQLVADVAGMAAGGEDHPVALPPIFVTEESSAASVATAKAAGGDVHLLDYPDPRITTESMELAAVGDTLALGGQFGDSAHYAEVVSLADNGELPGGGGLAFPGRRMVALYGHPSGEALGLMGEQPPAEAAARVEELVAQYQPLEEQPVIPAFEIIVTVASGDPGDDGNYSNEFPVEDYVSYIDAITEAGGYAVLDLQSGRATFLDQAKLYEELLKRPNVGLAIDPEWRIGPDEMPMQRIGNTTAEEVNEVSQWLADLTADNNLPQKVFIVHQFQSGMIEGRENVDTSHPELAFVLHADGHGTPDLKFGTWNVLQQGLVGEWFMAWKNFIDEDTPTFSPEQTYTEVDPRPWFVSYQ</sequence>
<dbReference type="AlphaFoldDB" id="A0A097IFL8"/>
<dbReference type="KEGG" id="cdo:CDOO_06390"/>
<evidence type="ECO:0000313" key="3">
    <source>
        <dbReference type="Proteomes" id="UP000029914"/>
    </source>
</evidence>
<evidence type="ECO:0000256" key="1">
    <source>
        <dbReference type="SAM" id="MobiDB-lite"/>
    </source>
</evidence>
<protein>
    <recommendedName>
        <fullName evidence="4">Cell wall-binding repeat 2 family protein</fullName>
    </recommendedName>
</protein>
<evidence type="ECO:0000313" key="2">
    <source>
        <dbReference type="EMBL" id="AIT60927.1"/>
    </source>
</evidence>
<dbReference type="EMBL" id="CP006764">
    <property type="protein sequence ID" value="AIT60927.1"/>
    <property type="molecule type" value="Genomic_DNA"/>
</dbReference>
<dbReference type="HOGENOM" id="CLU_037716_2_0_11"/>
<proteinExistence type="predicted"/>
<keyword evidence="3" id="KW-1185">Reference proteome</keyword>
<name>A0A097IFL8_9CORY</name>
<dbReference type="eggNOG" id="COG3266">
    <property type="taxonomic scope" value="Bacteria"/>
</dbReference>
<gene>
    <name evidence="2" type="ORF">CDOO_06390</name>
</gene>